<evidence type="ECO:0000313" key="9">
    <source>
        <dbReference type="EMBL" id="EEB11684.1"/>
    </source>
</evidence>
<evidence type="ECO:0000259" key="8">
    <source>
        <dbReference type="Pfam" id="PF12129"/>
    </source>
</evidence>
<keyword evidence="5" id="KW-0325">Glycoprotein</keyword>
<sequence>MGLQDLVSWYQKKIGTYDKQQWEKTVEQRILHGLTHVLKKTAKLKTDLIDVDLVRGSSFPKAKPKHGLITVTKLALIRWLFLPLYSYWWIEQTCFTIFTLLLLLYILQLCNVLVYFLNFDDQLFEHVSTYEVLVPIGMMLVLSIIHSQIVSTNNISQNYSKSRSKRRRIKRRNFSFDSKQEVYSSKESVSSIVSATKSQDDLKIETVEDGSSRRKNIAWCVPLQSVKDEIKENVGQQLLDGEKKMRGNECAAAAKCVVEDDGFESLNSNGSSENGEENQDTVRGDQISSDEDGSGGSSSSSNTLNGCKGKKESKEEGKEYVGGEGVENRKDGGNDGTLLSNSNSRDVTGNINELSYQVLRRPQTTNSSDLHSSCEICDHETDNKDTDSDCSRENLRTKKSTSPQRLLQRRRGSLTFQAKTSSCRGSFYNSSCESDDGDRFDGRNLNEGTTSAAEWIGITTNSEECSVTSEIDESDTLNESKVLDDHPFAWEFQLSPSILSPSCASSDKVSCTIWENNDVKRADLSVLDISSAIIARVETIRESMDYFYVGEYHFLLLRIFVSSIIALLPSLRRLSEITQDNSGSSPSRENSFQLDPILSLTTIDISDRLLTKLNGIVFNLLDTAFGTTFLERFVILSAMFEKFMLSVLFFFLVAVAERTFKQRFLYAKFFSRLTSFRRARKSELPHFRLNKVRNIKTWLSIRSYLKKRGPQRSVDVIVSTAFIITLLLLSFLSVELLKDSMRLHSECNLEAVVWCLVLGLYLLRFMTLGNKTNRKYRNLSVLLTEQINLYLQIEQKPHKKDELMVANSVLKLAADLLKELESPFKISGLSANPYVYTITKVVVLSALSGVLSELLGFKLKLHKIKIK</sequence>
<dbReference type="GO" id="GO:0016020">
    <property type="term" value="C:membrane"/>
    <property type="evidence" value="ECO:0007669"/>
    <property type="project" value="UniProtKB-SubCell"/>
</dbReference>
<dbReference type="InterPro" id="IPR021980">
    <property type="entry name" value="PHTF1/2_N"/>
</dbReference>
<dbReference type="STRING" id="121224.E0VE78"/>
<proteinExistence type="predicted"/>
<dbReference type="GeneID" id="8233987"/>
<dbReference type="EMBL" id="DS235088">
    <property type="protein sequence ID" value="EEB11684.1"/>
    <property type="molecule type" value="Genomic_DNA"/>
</dbReference>
<feature type="region of interest" description="Disordered" evidence="6">
    <location>
        <begin position="265"/>
        <end position="350"/>
    </location>
</feature>
<feature type="transmembrane region" description="Helical" evidence="7">
    <location>
        <begin position="716"/>
        <end position="737"/>
    </location>
</feature>
<dbReference type="CTD" id="8233987"/>
<evidence type="ECO:0000256" key="3">
    <source>
        <dbReference type="ARBA" id="ARBA00022989"/>
    </source>
</evidence>
<keyword evidence="4 7" id="KW-0472">Membrane</keyword>
<feature type="transmembrane region" description="Helical" evidence="7">
    <location>
        <begin position="749"/>
        <end position="767"/>
    </location>
</feature>
<dbReference type="Proteomes" id="UP000009046">
    <property type="component" value="Unassembled WGS sequence"/>
</dbReference>
<dbReference type="EnsemblMetazoa" id="PHUM128970-RA">
    <property type="protein sequence ID" value="PHUM128970-PA"/>
    <property type="gene ID" value="PHUM128970"/>
</dbReference>
<evidence type="ECO:0000313" key="11">
    <source>
        <dbReference type="Proteomes" id="UP000009046"/>
    </source>
</evidence>
<feature type="transmembrane region" description="Helical" evidence="7">
    <location>
        <begin position="633"/>
        <end position="656"/>
    </location>
</feature>
<dbReference type="EMBL" id="AAZO01001502">
    <property type="status" value="NOT_ANNOTATED_CDS"/>
    <property type="molecule type" value="Genomic_DNA"/>
</dbReference>
<evidence type="ECO:0000256" key="6">
    <source>
        <dbReference type="SAM" id="MobiDB-lite"/>
    </source>
</evidence>
<dbReference type="KEGG" id="phu:Phum_PHUM128970"/>
<dbReference type="InParanoid" id="E0VE78"/>
<keyword evidence="11" id="KW-1185">Reference proteome</keyword>
<dbReference type="AlphaFoldDB" id="E0VE78"/>
<accession>E0VE78</accession>
<reference evidence="9" key="1">
    <citation type="submission" date="2007-04" db="EMBL/GenBank/DDBJ databases">
        <title>Annotation of Pediculus humanus corporis strain USDA.</title>
        <authorList>
            <person name="Kirkness E."/>
            <person name="Hannick L."/>
            <person name="Hass B."/>
            <person name="Bruggner R."/>
            <person name="Lawson D."/>
            <person name="Bidwell S."/>
            <person name="Joardar V."/>
            <person name="Caler E."/>
            <person name="Walenz B."/>
            <person name="Inman J."/>
            <person name="Schobel S."/>
            <person name="Galinsky K."/>
            <person name="Amedeo P."/>
            <person name="Strausberg R."/>
        </authorList>
    </citation>
    <scope>NUCLEOTIDE SEQUENCE</scope>
    <source>
        <strain evidence="9">USDA</strain>
    </source>
</reference>
<evidence type="ECO:0000256" key="2">
    <source>
        <dbReference type="ARBA" id="ARBA00022692"/>
    </source>
</evidence>
<evidence type="ECO:0000256" key="7">
    <source>
        <dbReference type="SAM" id="Phobius"/>
    </source>
</evidence>
<evidence type="ECO:0000256" key="5">
    <source>
        <dbReference type="ARBA" id="ARBA00023180"/>
    </source>
</evidence>
<dbReference type="Pfam" id="PF12129">
    <property type="entry name" value="PHTF1-2_N"/>
    <property type="match status" value="1"/>
</dbReference>
<protein>
    <recommendedName>
        <fullName evidence="8">PHTF1/2 N-terminal domain-containing protein</fullName>
    </recommendedName>
</protein>
<feature type="compositionally biased region" description="Basic and acidic residues" evidence="6">
    <location>
        <begin position="376"/>
        <end position="396"/>
    </location>
</feature>
<dbReference type="VEuPathDB" id="VectorBase:PHUM128970"/>
<reference evidence="10" key="3">
    <citation type="submission" date="2021-02" db="UniProtKB">
        <authorList>
            <consortium name="EnsemblMetazoa"/>
        </authorList>
    </citation>
    <scope>IDENTIFICATION</scope>
    <source>
        <strain evidence="10">USDA</strain>
    </source>
</reference>
<dbReference type="PANTHER" id="PTHR12680:SF6">
    <property type="entry name" value="PROTEIN PHTF"/>
    <property type="match status" value="1"/>
</dbReference>
<dbReference type="OrthoDB" id="10066656at2759"/>
<feature type="transmembrane region" description="Helical" evidence="7">
    <location>
        <begin position="546"/>
        <end position="568"/>
    </location>
</feature>
<name>E0VE78_PEDHC</name>
<feature type="transmembrane region" description="Helical" evidence="7">
    <location>
        <begin position="95"/>
        <end position="117"/>
    </location>
</feature>
<feature type="compositionally biased region" description="Basic and acidic residues" evidence="6">
    <location>
        <begin position="309"/>
        <end position="333"/>
    </location>
</feature>
<dbReference type="InterPro" id="IPR039775">
    <property type="entry name" value="PHTF1/2"/>
</dbReference>
<evidence type="ECO:0000256" key="4">
    <source>
        <dbReference type="ARBA" id="ARBA00023136"/>
    </source>
</evidence>
<gene>
    <name evidence="10" type="primary">8233987</name>
    <name evidence="9" type="ORF">Phum_PHUM128970</name>
</gene>
<dbReference type="FunCoup" id="E0VE78">
    <property type="interactions" value="185"/>
</dbReference>
<feature type="compositionally biased region" description="Polar residues" evidence="6">
    <location>
        <begin position="337"/>
        <end position="350"/>
    </location>
</feature>
<feature type="compositionally biased region" description="Polar residues" evidence="6">
    <location>
        <begin position="362"/>
        <end position="371"/>
    </location>
</feature>
<reference evidence="9" key="2">
    <citation type="submission" date="2007-04" db="EMBL/GenBank/DDBJ databases">
        <title>The genome of the human body louse.</title>
        <authorList>
            <consortium name="The Human Body Louse Genome Consortium"/>
            <person name="Kirkness E."/>
            <person name="Walenz B."/>
            <person name="Hass B."/>
            <person name="Bruggner R."/>
            <person name="Strausberg R."/>
        </authorList>
    </citation>
    <scope>NUCLEOTIDE SEQUENCE</scope>
    <source>
        <strain evidence="9">USDA</strain>
    </source>
</reference>
<evidence type="ECO:0000256" key="1">
    <source>
        <dbReference type="ARBA" id="ARBA00004141"/>
    </source>
</evidence>
<dbReference type="OMA" id="IPTFCRL"/>
<dbReference type="HOGENOM" id="CLU_013937_0_0_1"/>
<keyword evidence="2 7" id="KW-0812">Transmembrane</keyword>
<keyword evidence="3 7" id="KW-1133">Transmembrane helix</keyword>
<feature type="domain" description="PHTF1/2 N-terminal" evidence="8">
    <location>
        <begin position="1"/>
        <end position="154"/>
    </location>
</feature>
<organism>
    <name type="scientific">Pediculus humanus subsp. corporis</name>
    <name type="common">Body louse</name>
    <dbReference type="NCBI Taxonomy" id="121224"/>
    <lineage>
        <taxon>Eukaryota</taxon>
        <taxon>Metazoa</taxon>
        <taxon>Ecdysozoa</taxon>
        <taxon>Arthropoda</taxon>
        <taxon>Hexapoda</taxon>
        <taxon>Insecta</taxon>
        <taxon>Pterygota</taxon>
        <taxon>Neoptera</taxon>
        <taxon>Paraneoptera</taxon>
        <taxon>Psocodea</taxon>
        <taxon>Troctomorpha</taxon>
        <taxon>Phthiraptera</taxon>
        <taxon>Anoplura</taxon>
        <taxon>Pediculidae</taxon>
        <taxon>Pediculus</taxon>
    </lineage>
</organism>
<dbReference type="PANTHER" id="PTHR12680">
    <property type="entry name" value="PUTATIVE HOMEODOMAIN TRANSCRIPTION FACTOR PHTF"/>
    <property type="match status" value="1"/>
</dbReference>
<feature type="transmembrane region" description="Helical" evidence="7">
    <location>
        <begin position="68"/>
        <end position="89"/>
    </location>
</feature>
<comment type="subcellular location">
    <subcellularLocation>
        <location evidence="1">Membrane</location>
        <topology evidence="1">Multi-pass membrane protein</topology>
    </subcellularLocation>
</comment>
<dbReference type="eggNOG" id="ENOG502QQGQ">
    <property type="taxonomic scope" value="Eukaryota"/>
</dbReference>
<dbReference type="GO" id="GO:0005783">
    <property type="term" value="C:endoplasmic reticulum"/>
    <property type="evidence" value="ECO:0007669"/>
    <property type="project" value="InterPro"/>
</dbReference>
<feature type="transmembrane region" description="Helical" evidence="7">
    <location>
        <begin position="129"/>
        <end position="149"/>
    </location>
</feature>
<evidence type="ECO:0000313" key="10">
    <source>
        <dbReference type="EnsemblMetazoa" id="PHUM128970-PA"/>
    </source>
</evidence>
<feature type="region of interest" description="Disordered" evidence="6">
    <location>
        <begin position="362"/>
        <end position="403"/>
    </location>
</feature>
<dbReference type="RefSeq" id="XP_002424422.1">
    <property type="nucleotide sequence ID" value="XM_002424377.1"/>
</dbReference>